<proteinExistence type="predicted"/>
<evidence type="ECO:0000256" key="2">
    <source>
        <dbReference type="SAM" id="Phobius"/>
    </source>
</evidence>
<feature type="coiled-coil region" evidence="1">
    <location>
        <begin position="135"/>
        <end position="162"/>
    </location>
</feature>
<gene>
    <name evidence="4" type="ORF">AK88_04692</name>
</gene>
<dbReference type="PANTHER" id="PTHR36193:SF23">
    <property type="entry name" value="PHISTB DOMAIN-CONTAINING RESA-LIKE PROTEIN 1"/>
    <property type="match status" value="1"/>
</dbReference>
<dbReference type="OrthoDB" id="387562at2759"/>
<evidence type="ECO:0000313" key="4">
    <source>
        <dbReference type="EMBL" id="KJP85661.1"/>
    </source>
</evidence>
<evidence type="ECO:0000256" key="1">
    <source>
        <dbReference type="SAM" id="Coils"/>
    </source>
</evidence>
<organism evidence="4 5">
    <name type="scientific">Plasmodium fragile</name>
    <dbReference type="NCBI Taxonomy" id="5857"/>
    <lineage>
        <taxon>Eukaryota</taxon>
        <taxon>Sar</taxon>
        <taxon>Alveolata</taxon>
        <taxon>Apicomplexa</taxon>
        <taxon>Aconoidasida</taxon>
        <taxon>Haemosporida</taxon>
        <taxon>Plasmodiidae</taxon>
        <taxon>Plasmodium</taxon>
        <taxon>Plasmodium (Plasmodium)</taxon>
    </lineage>
</organism>
<dbReference type="Gene3D" id="6.10.280.180">
    <property type="entry name" value="Plasmodium RESA, N-terminal helical domain"/>
    <property type="match status" value="1"/>
</dbReference>
<reference evidence="4 5" key="1">
    <citation type="submission" date="2014-03" db="EMBL/GenBank/DDBJ databases">
        <title>The Genome Sequence of Plasmodium fragile nilgiri.</title>
        <authorList>
            <consortium name="The Broad Institute Genomics Platform"/>
            <consortium name="The Broad Institute Genome Sequencing Center for Infectious Disease"/>
            <person name="Neafsey D."/>
            <person name="Duraisingh M."/>
            <person name="Young S.K."/>
            <person name="Zeng Q."/>
            <person name="Gargeya S."/>
            <person name="Abouelleil A."/>
            <person name="Alvarado L."/>
            <person name="Chapman S.B."/>
            <person name="Gainer-Dewar J."/>
            <person name="Goldberg J."/>
            <person name="Griggs A."/>
            <person name="Gujja S."/>
            <person name="Hansen M."/>
            <person name="Howarth C."/>
            <person name="Imamovic A."/>
            <person name="Larimer J."/>
            <person name="Pearson M."/>
            <person name="Poon T.W."/>
            <person name="Priest M."/>
            <person name="Roberts A."/>
            <person name="Saif S."/>
            <person name="Shea T."/>
            <person name="Sykes S."/>
            <person name="Wortman J."/>
            <person name="Nusbaum C."/>
            <person name="Birren B."/>
        </authorList>
    </citation>
    <scope>NUCLEOTIDE SEQUENCE [LARGE SCALE GENOMIC DNA]</scope>
    <source>
        <strain evidence="5">nilgiri</strain>
    </source>
</reference>
<keyword evidence="1" id="KW-0175">Coiled coil</keyword>
<feature type="domain" description="Plasmodium RESA N-terminal" evidence="3">
    <location>
        <begin position="182"/>
        <end position="306"/>
    </location>
</feature>
<keyword evidence="5" id="KW-1185">Reference proteome</keyword>
<feature type="transmembrane region" description="Helical" evidence="2">
    <location>
        <begin position="406"/>
        <end position="434"/>
    </location>
</feature>
<accession>A0A0D9QIX8</accession>
<evidence type="ECO:0000259" key="3">
    <source>
        <dbReference type="Pfam" id="PF09687"/>
    </source>
</evidence>
<protein>
    <recommendedName>
        <fullName evidence="3">Plasmodium RESA N-terminal domain-containing protein</fullName>
    </recommendedName>
</protein>
<dbReference type="AlphaFoldDB" id="A0A0D9QIX8"/>
<dbReference type="VEuPathDB" id="PlasmoDB:AK88_04692"/>
<dbReference type="PANTHER" id="PTHR36193">
    <property type="entry name" value="PHISTB DOMAIN-CONTAINING RESA-LIKE PROTEIN 1"/>
    <property type="match status" value="1"/>
</dbReference>
<dbReference type="RefSeq" id="XP_012337723.1">
    <property type="nucleotide sequence ID" value="XM_012482300.1"/>
</dbReference>
<dbReference type="InterPro" id="IPR044885">
    <property type="entry name" value="PRESA_N_sf"/>
</dbReference>
<keyword evidence="2" id="KW-1133">Transmembrane helix</keyword>
<keyword evidence="2" id="KW-0812">Transmembrane</keyword>
<dbReference type="EMBL" id="KQ001716">
    <property type="protein sequence ID" value="KJP85661.1"/>
    <property type="molecule type" value="Genomic_DNA"/>
</dbReference>
<dbReference type="GeneID" id="24270006"/>
<dbReference type="Pfam" id="PF09687">
    <property type="entry name" value="PRESAN"/>
    <property type="match status" value="1"/>
</dbReference>
<name>A0A0D9QIX8_PLAFR</name>
<sequence>MENIIIFIRYRIQHLTELGSPWNHTAEQNDTLGVRISRLLTVELDMQAPEQSNKLPGSPSGCAFKEPLVQVKKEPAKDQRPFLRGEAKVPGAETTQESDEQVQVKRHDVLADAIYDDVSTVPKAHDALDNDNKKRQMTENKRKEAAHTIEKYEGKVAEDREKYGIHRSTDFHYEMSCFDERLRDSEINKKLEQMEEEPHKSELLSLYWQSFINERFKYIDAKKRLFKKFLELKKKQTNEIIPKDRKKWGKCGRIVGNNFKKQREHVHEVFYTMVAKEKLSRDEFKKILNDISDSWKQVTTKTEDACMAIIGEPISLEVIYVPNDPRNIGLSVPGFTVPGMPYGSRVKSDSKHGSEGLFVASEKKAQGEKMTKESTTPCTALKRTLIRYSPQTPVASVVCYHCIMLLLIYIGNLSTLFCIIALAIVSGSSGMLFLSKLRRS</sequence>
<dbReference type="InterPro" id="IPR019111">
    <property type="entry name" value="PRESA_N"/>
</dbReference>
<keyword evidence="2" id="KW-0472">Membrane</keyword>
<evidence type="ECO:0000313" key="5">
    <source>
        <dbReference type="Proteomes" id="UP000054561"/>
    </source>
</evidence>
<dbReference type="Proteomes" id="UP000054561">
    <property type="component" value="Unassembled WGS sequence"/>
</dbReference>